<feature type="transmembrane region" description="Helical" evidence="1">
    <location>
        <begin position="6"/>
        <end position="23"/>
    </location>
</feature>
<keyword evidence="3" id="KW-1185">Reference proteome</keyword>
<reference evidence="2" key="1">
    <citation type="submission" date="2023-04" db="EMBL/GenBank/DDBJ databases">
        <authorList>
            <consortium name="ELIXIR-Norway"/>
        </authorList>
    </citation>
    <scope>NUCLEOTIDE SEQUENCE [LARGE SCALE GENOMIC DNA]</scope>
</reference>
<keyword evidence="1" id="KW-0812">Transmembrane</keyword>
<name>A0ABN8YMK3_RANTA</name>
<gene>
    <name evidence="2" type="ORF">MRATA1EN1_LOCUS11228</name>
</gene>
<dbReference type="Proteomes" id="UP001176941">
    <property type="component" value="Chromosome 20"/>
</dbReference>
<protein>
    <recommendedName>
        <fullName evidence="4">Secreted protein</fullName>
    </recommendedName>
</protein>
<sequence length="181" mass="20425">MHHCLSFPLWKFLVIALIGYLYLTGPTSERAKMVVRGRCFKFTKEASELGAAQLSAHRQELVPSQCGSFSLVCDVSLGKCFLHQERPEAFLYFSVSGRKDTLLTGPSEGNTCYHNFLRVIGLKNILRKVLVFKKSSTSRVRPCVNSLSVRIMLVLSFSHSRLPSRRAFSSLNFCSCFLAFF</sequence>
<keyword evidence="1" id="KW-1133">Transmembrane helix</keyword>
<evidence type="ECO:0000313" key="2">
    <source>
        <dbReference type="EMBL" id="CAI9162266.1"/>
    </source>
</evidence>
<accession>A0ABN8YMK3</accession>
<dbReference type="EMBL" id="OX459956">
    <property type="protein sequence ID" value="CAI9162266.1"/>
    <property type="molecule type" value="Genomic_DNA"/>
</dbReference>
<organism evidence="2 3">
    <name type="scientific">Rangifer tarandus platyrhynchus</name>
    <name type="common">Svalbard reindeer</name>
    <dbReference type="NCBI Taxonomy" id="3082113"/>
    <lineage>
        <taxon>Eukaryota</taxon>
        <taxon>Metazoa</taxon>
        <taxon>Chordata</taxon>
        <taxon>Craniata</taxon>
        <taxon>Vertebrata</taxon>
        <taxon>Euteleostomi</taxon>
        <taxon>Mammalia</taxon>
        <taxon>Eutheria</taxon>
        <taxon>Laurasiatheria</taxon>
        <taxon>Artiodactyla</taxon>
        <taxon>Ruminantia</taxon>
        <taxon>Pecora</taxon>
        <taxon>Cervidae</taxon>
        <taxon>Odocoileinae</taxon>
        <taxon>Rangifer</taxon>
    </lineage>
</organism>
<evidence type="ECO:0000313" key="3">
    <source>
        <dbReference type="Proteomes" id="UP001176941"/>
    </source>
</evidence>
<evidence type="ECO:0008006" key="4">
    <source>
        <dbReference type="Google" id="ProtNLM"/>
    </source>
</evidence>
<keyword evidence="1" id="KW-0472">Membrane</keyword>
<proteinExistence type="predicted"/>
<evidence type="ECO:0000256" key="1">
    <source>
        <dbReference type="SAM" id="Phobius"/>
    </source>
</evidence>